<evidence type="ECO:0000259" key="7">
    <source>
        <dbReference type="PROSITE" id="PS50922"/>
    </source>
</evidence>
<evidence type="ECO:0000256" key="1">
    <source>
        <dbReference type="ARBA" id="ARBA00004141"/>
    </source>
</evidence>
<feature type="transmembrane region" description="Helical" evidence="6">
    <location>
        <begin position="113"/>
        <end position="136"/>
    </location>
</feature>
<feature type="transmembrane region" description="Helical" evidence="6">
    <location>
        <begin position="249"/>
        <end position="275"/>
    </location>
</feature>
<dbReference type="PANTHER" id="PTHR13439">
    <property type="entry name" value="CT120 PROTEIN"/>
    <property type="match status" value="1"/>
</dbReference>
<keyword evidence="9" id="KW-1185">Reference proteome</keyword>
<dbReference type="Pfam" id="PF03798">
    <property type="entry name" value="TRAM_LAG1_CLN8"/>
    <property type="match status" value="1"/>
</dbReference>
<evidence type="ECO:0000256" key="5">
    <source>
        <dbReference type="PROSITE-ProRule" id="PRU00205"/>
    </source>
</evidence>
<dbReference type="VEuPathDB" id="AmoebaDB:NAEGRDRAFT_75541"/>
<dbReference type="GO" id="GO:0016020">
    <property type="term" value="C:membrane"/>
    <property type="evidence" value="ECO:0007669"/>
    <property type="project" value="UniProtKB-SubCell"/>
</dbReference>
<dbReference type="OMA" id="WVCIRAY"/>
<evidence type="ECO:0000313" key="8">
    <source>
        <dbReference type="EMBL" id="EFC36803.1"/>
    </source>
</evidence>
<feature type="transmembrane region" description="Helical" evidence="6">
    <location>
        <begin position="189"/>
        <end position="208"/>
    </location>
</feature>
<sequence>MVEFATHTPEAALLHFLEPFDRVLFSWLENYVDNLEFVKANFHYCYMHNYPNGIVDDVNHGRQPFPFLVAGLSLFSCFLLFVLSKVLSPLLFKAYRNLRDDSDREKWNVKFVSALHAAFVFQGAFRCLLYGGGLFFNSDPIDDGLVGFQKFSCGYYTDLSRFYMAITFGYMFYDFWVCIRAYGLTLEGIFPSLVIHHFNIIISFLLALKLGMGHYYSLSFMTNEISQPFLHLSWFLIKSKVPQLHPVSIVNGLMLVLTFLGSRFFFNAYIFYHFIEKTFSFQLTNCLGIGTWTCLIHVACNWDWCWLMVKQIKGMIGKKKAPPAKTEDAKVKSE</sequence>
<dbReference type="Proteomes" id="UP000006671">
    <property type="component" value="Unassembled WGS sequence"/>
</dbReference>
<keyword evidence="3 6" id="KW-1133">Transmembrane helix</keyword>
<accession>D2W2C6</accession>
<dbReference type="PROSITE" id="PS50922">
    <property type="entry name" value="TLC"/>
    <property type="match status" value="1"/>
</dbReference>
<dbReference type="AlphaFoldDB" id="D2W2C6"/>
<evidence type="ECO:0000256" key="4">
    <source>
        <dbReference type="ARBA" id="ARBA00023136"/>
    </source>
</evidence>
<dbReference type="EMBL" id="GG738925">
    <property type="protein sequence ID" value="EFC36803.1"/>
    <property type="molecule type" value="Genomic_DNA"/>
</dbReference>
<feature type="transmembrane region" description="Helical" evidence="6">
    <location>
        <begin position="162"/>
        <end position="182"/>
    </location>
</feature>
<feature type="domain" description="TLC" evidence="7">
    <location>
        <begin position="102"/>
        <end position="305"/>
    </location>
</feature>
<gene>
    <name evidence="8" type="ORF">NAEGRDRAFT_75541</name>
</gene>
<dbReference type="GeneID" id="8862942"/>
<reference evidence="8 9" key="1">
    <citation type="journal article" date="2010" name="Cell">
        <title>The genome of Naegleria gruberi illuminates early eukaryotic versatility.</title>
        <authorList>
            <person name="Fritz-Laylin L.K."/>
            <person name="Prochnik S.E."/>
            <person name="Ginger M.L."/>
            <person name="Dacks J.B."/>
            <person name="Carpenter M.L."/>
            <person name="Field M.C."/>
            <person name="Kuo A."/>
            <person name="Paredez A."/>
            <person name="Chapman J."/>
            <person name="Pham J."/>
            <person name="Shu S."/>
            <person name="Neupane R."/>
            <person name="Cipriano M."/>
            <person name="Mancuso J."/>
            <person name="Tu H."/>
            <person name="Salamov A."/>
            <person name="Lindquist E."/>
            <person name="Shapiro H."/>
            <person name="Lucas S."/>
            <person name="Grigoriev I.V."/>
            <person name="Cande W.Z."/>
            <person name="Fulton C."/>
            <person name="Rokhsar D.S."/>
            <person name="Dawson S.C."/>
        </authorList>
    </citation>
    <scope>NUCLEOTIDE SEQUENCE [LARGE SCALE GENOMIC DNA]</scope>
    <source>
        <strain evidence="8 9">NEG-M</strain>
    </source>
</reference>
<evidence type="ECO:0000256" key="6">
    <source>
        <dbReference type="SAM" id="Phobius"/>
    </source>
</evidence>
<dbReference type="GO" id="GO:0055088">
    <property type="term" value="P:lipid homeostasis"/>
    <property type="evidence" value="ECO:0007669"/>
    <property type="project" value="TreeGrafter"/>
</dbReference>
<keyword evidence="4 5" id="KW-0472">Membrane</keyword>
<dbReference type="SMART" id="SM00724">
    <property type="entry name" value="TLC"/>
    <property type="match status" value="1"/>
</dbReference>
<comment type="subcellular location">
    <subcellularLocation>
        <location evidence="1">Membrane</location>
        <topology evidence="1">Multi-pass membrane protein</topology>
    </subcellularLocation>
</comment>
<organism evidence="9">
    <name type="scientific">Naegleria gruberi</name>
    <name type="common">Amoeba</name>
    <dbReference type="NCBI Taxonomy" id="5762"/>
    <lineage>
        <taxon>Eukaryota</taxon>
        <taxon>Discoba</taxon>
        <taxon>Heterolobosea</taxon>
        <taxon>Tetramitia</taxon>
        <taxon>Eutetramitia</taxon>
        <taxon>Vahlkampfiidae</taxon>
        <taxon>Naegleria</taxon>
    </lineage>
</organism>
<dbReference type="KEGG" id="ngr:NAEGRDRAFT_75541"/>
<evidence type="ECO:0000256" key="2">
    <source>
        <dbReference type="ARBA" id="ARBA00022692"/>
    </source>
</evidence>
<evidence type="ECO:0000313" key="9">
    <source>
        <dbReference type="Proteomes" id="UP000006671"/>
    </source>
</evidence>
<keyword evidence="2 5" id="KW-0812">Transmembrane</keyword>
<proteinExistence type="predicted"/>
<name>D2W2C6_NAEGR</name>
<dbReference type="InParanoid" id="D2W2C6"/>
<dbReference type="InterPro" id="IPR006634">
    <property type="entry name" value="TLC-dom"/>
</dbReference>
<protein>
    <submittedName>
        <fullName evidence="8">Predicted protein</fullName>
    </submittedName>
</protein>
<dbReference type="GO" id="GO:0005783">
    <property type="term" value="C:endoplasmic reticulum"/>
    <property type="evidence" value="ECO:0007669"/>
    <property type="project" value="TreeGrafter"/>
</dbReference>
<evidence type="ECO:0000256" key="3">
    <source>
        <dbReference type="ARBA" id="ARBA00022989"/>
    </source>
</evidence>
<dbReference type="InterPro" id="IPR050846">
    <property type="entry name" value="TLCD"/>
</dbReference>
<dbReference type="PANTHER" id="PTHR13439:SF0">
    <property type="entry name" value="TOPOISOMERASE I DAMAGE AFFECTED PROTEIN 4"/>
    <property type="match status" value="1"/>
</dbReference>
<dbReference type="RefSeq" id="XP_002669547.1">
    <property type="nucleotide sequence ID" value="XM_002669501.1"/>
</dbReference>
<dbReference type="OrthoDB" id="10266980at2759"/>
<feature type="transmembrane region" description="Helical" evidence="6">
    <location>
        <begin position="67"/>
        <end position="92"/>
    </location>
</feature>